<evidence type="ECO:0000259" key="2">
    <source>
        <dbReference type="Pfam" id="PF24409"/>
    </source>
</evidence>
<organism evidence="3 4">
    <name type="scientific">Chryseobacterium tructae</name>
    <dbReference type="NCBI Taxonomy" id="1037380"/>
    <lineage>
        <taxon>Bacteria</taxon>
        <taxon>Pseudomonadati</taxon>
        <taxon>Bacteroidota</taxon>
        <taxon>Flavobacteriia</taxon>
        <taxon>Flavobacteriales</taxon>
        <taxon>Weeksellaceae</taxon>
        <taxon>Chryseobacterium group</taxon>
        <taxon>Chryseobacterium</taxon>
    </lineage>
</organism>
<name>A0ABV7XUI4_9FLAO</name>
<evidence type="ECO:0008006" key="5">
    <source>
        <dbReference type="Google" id="ProtNLM"/>
    </source>
</evidence>
<comment type="caution">
    <text evidence="3">The sequence shown here is derived from an EMBL/GenBank/DDBJ whole genome shotgun (WGS) entry which is preliminary data.</text>
</comment>
<evidence type="ECO:0000313" key="4">
    <source>
        <dbReference type="Proteomes" id="UP001595735"/>
    </source>
</evidence>
<feature type="domain" description="PRTase associated wHTH" evidence="2">
    <location>
        <begin position="349"/>
        <end position="437"/>
    </location>
</feature>
<proteinExistence type="predicted"/>
<keyword evidence="4" id="KW-1185">Reference proteome</keyword>
<gene>
    <name evidence="3" type="ORF">ACFONJ_10950</name>
</gene>
<protein>
    <recommendedName>
        <fullName evidence="5">Phosphoribosyltransferase domain-containing protein</fullName>
    </recommendedName>
</protein>
<feature type="domain" description="PRTase-CE" evidence="1">
    <location>
        <begin position="32"/>
        <end position="289"/>
    </location>
</feature>
<sequence>MGGNFEFNRENVRQVELLLPKLKYSVLPTDIIKWLENFEDKDIPHALDILKVFEYIPFNEFMNRINSLLRKIYEMIPIGERAIIFPYGKVGKSGTLVTYPLRHTNSYKKRGYKAVTSGLFPRKSKQDYDIITHDLKNISNPDDFQHIIFLDDFIGSGNTFLKAIEEKETEEWLKVNKLKKYFLLSSIIMEEGEQKILKDFPFDLIIKSEKRYKAFHPKNSIFNLFKNNQEISKLIKTYGNEIYVNYNPPTKTPLGYDDSESLISFFHGTPNNTFPIIWGDNKWYPLFPRKAERRISDASKFKRTIKYYLLLCEKLGIDIIEGKKKIDGFTDHRKDETIIRKEQNHAVVALLYLKNRGLENIFICQLLGLTLDELHDVYIEAKNKGLIGIGYKDITNKGLELLKGLRNLSRKFSIREETEKNFLIKEENSIYIPYTFMGMK</sequence>
<reference evidence="4" key="1">
    <citation type="journal article" date="2019" name="Int. J. Syst. Evol. Microbiol.">
        <title>The Global Catalogue of Microorganisms (GCM) 10K type strain sequencing project: providing services to taxonomists for standard genome sequencing and annotation.</title>
        <authorList>
            <consortium name="The Broad Institute Genomics Platform"/>
            <consortium name="The Broad Institute Genome Sequencing Center for Infectious Disease"/>
            <person name="Wu L."/>
            <person name="Ma J."/>
        </authorList>
    </citation>
    <scope>NUCLEOTIDE SEQUENCE [LARGE SCALE GENOMIC DNA]</scope>
    <source>
        <strain evidence="4">CECT 7798</strain>
    </source>
</reference>
<accession>A0ABV7XUI4</accession>
<dbReference type="Pfam" id="PF24409">
    <property type="entry name" value="wHTH-PRTase_assc"/>
    <property type="match status" value="1"/>
</dbReference>
<dbReference type="EMBL" id="JBHRYO010000002">
    <property type="protein sequence ID" value="MFC3756485.1"/>
    <property type="molecule type" value="Genomic_DNA"/>
</dbReference>
<dbReference type="RefSeq" id="WP_290297001.1">
    <property type="nucleotide sequence ID" value="NZ_JAUFQR010000001.1"/>
</dbReference>
<dbReference type="InterPro" id="IPR057055">
    <property type="entry name" value="wHTH-PRTase_assoc"/>
</dbReference>
<dbReference type="Proteomes" id="UP001595735">
    <property type="component" value="Unassembled WGS sequence"/>
</dbReference>
<dbReference type="Pfam" id="PF24390">
    <property type="entry name" value="PRTase-CE"/>
    <property type="match status" value="1"/>
</dbReference>
<evidence type="ECO:0000313" key="3">
    <source>
        <dbReference type="EMBL" id="MFC3756485.1"/>
    </source>
</evidence>
<dbReference type="InterPro" id="IPR056920">
    <property type="entry name" value="PRTase-CE"/>
</dbReference>
<evidence type="ECO:0000259" key="1">
    <source>
        <dbReference type="Pfam" id="PF24390"/>
    </source>
</evidence>